<dbReference type="AlphaFoldDB" id="A0A6N2SB98"/>
<keyword evidence="1" id="KW-0092">Biotin</keyword>
<dbReference type="InterPro" id="IPR000089">
    <property type="entry name" value="Biotin_lipoyl"/>
</dbReference>
<dbReference type="SUPFAM" id="SSF51230">
    <property type="entry name" value="Single hybrid motif"/>
    <property type="match status" value="1"/>
</dbReference>
<gene>
    <name evidence="3" type="primary">gcdC</name>
    <name evidence="3" type="ORF">BGLFYP119_01011</name>
</gene>
<accession>A0A6N2SB98</accession>
<proteinExistence type="predicted"/>
<dbReference type="Gene3D" id="2.40.50.100">
    <property type="match status" value="1"/>
</dbReference>
<dbReference type="PROSITE" id="PS50968">
    <property type="entry name" value="BIOTINYL_LIPOYL"/>
    <property type="match status" value="1"/>
</dbReference>
<dbReference type="GO" id="GO:0016829">
    <property type="term" value="F:lyase activity"/>
    <property type="evidence" value="ECO:0007669"/>
    <property type="project" value="UniProtKB-KW"/>
</dbReference>
<dbReference type="RefSeq" id="WP_156353368.1">
    <property type="nucleotide sequence ID" value="NZ_CACRST010000010.1"/>
</dbReference>
<dbReference type="EC" id="4.1.1.70" evidence="3"/>
<reference evidence="3" key="1">
    <citation type="submission" date="2019-11" db="EMBL/GenBank/DDBJ databases">
        <authorList>
            <person name="Feng L."/>
        </authorList>
    </citation>
    <scope>NUCLEOTIDE SEQUENCE</scope>
    <source>
        <strain evidence="3">BgluceraseaLFYP119</strain>
    </source>
</reference>
<dbReference type="CDD" id="cd06850">
    <property type="entry name" value="biotinyl_domain"/>
    <property type="match status" value="1"/>
</dbReference>
<dbReference type="NCBIfam" id="NF004547">
    <property type="entry name" value="PRK05889.1"/>
    <property type="match status" value="1"/>
</dbReference>
<evidence type="ECO:0000259" key="2">
    <source>
        <dbReference type="PROSITE" id="PS50968"/>
    </source>
</evidence>
<feature type="domain" description="Lipoyl-binding" evidence="2">
    <location>
        <begin position="54"/>
        <end position="125"/>
    </location>
</feature>
<dbReference type="PANTHER" id="PTHR45266">
    <property type="entry name" value="OXALOACETATE DECARBOXYLASE ALPHA CHAIN"/>
    <property type="match status" value="1"/>
</dbReference>
<name>A0A6N2SB98_9FIRM</name>
<dbReference type="Pfam" id="PF00364">
    <property type="entry name" value="Biotin_lipoyl"/>
    <property type="match status" value="1"/>
</dbReference>
<evidence type="ECO:0000313" key="3">
    <source>
        <dbReference type="EMBL" id="VYS89491.1"/>
    </source>
</evidence>
<evidence type="ECO:0000256" key="1">
    <source>
        <dbReference type="ARBA" id="ARBA00023267"/>
    </source>
</evidence>
<dbReference type="EMBL" id="CACRST010000010">
    <property type="protein sequence ID" value="VYS89491.1"/>
    <property type="molecule type" value="Genomic_DNA"/>
</dbReference>
<dbReference type="PANTHER" id="PTHR45266:SF3">
    <property type="entry name" value="OXALOACETATE DECARBOXYLASE ALPHA CHAIN"/>
    <property type="match status" value="1"/>
</dbReference>
<sequence>MKSYTITVNGTAYEVTVEETGSVAAPAPVAAPKAAPKAPAAAPAPKAAAPAAGAGAVKVTASVPGKVLKVVASAGQAVKAGDSIVILESMKMEIPVVAPQDGTVASIDTSEGASVENGDTLATMN</sequence>
<protein>
    <submittedName>
        <fullName evidence="3">Glutaconyl-CoA decarboxylase subunit gamma</fullName>
        <ecNumber evidence="3">4.1.1.70</ecNumber>
    </submittedName>
</protein>
<dbReference type="InterPro" id="IPR050709">
    <property type="entry name" value="Biotin_Carboxyl_Carrier/Decarb"/>
</dbReference>
<dbReference type="InterPro" id="IPR011053">
    <property type="entry name" value="Single_hybrid_motif"/>
</dbReference>
<organism evidence="3">
    <name type="scientific">Blautia glucerasea</name>
    <dbReference type="NCBI Taxonomy" id="536633"/>
    <lineage>
        <taxon>Bacteria</taxon>
        <taxon>Bacillati</taxon>
        <taxon>Bacillota</taxon>
        <taxon>Clostridia</taxon>
        <taxon>Lachnospirales</taxon>
        <taxon>Lachnospiraceae</taxon>
        <taxon>Blautia</taxon>
    </lineage>
</organism>
<keyword evidence="3" id="KW-0456">Lyase</keyword>